<dbReference type="Proteomes" id="UP000054337">
    <property type="component" value="Unassembled WGS sequence"/>
</dbReference>
<dbReference type="GeneID" id="26253601"/>
<accession>W7EV74</accession>
<protein>
    <submittedName>
        <fullName evidence="2">Uncharacterized protein</fullName>
    </submittedName>
</protein>
<feature type="region of interest" description="Disordered" evidence="1">
    <location>
        <begin position="73"/>
        <end position="92"/>
    </location>
</feature>
<proteinExistence type="predicted"/>
<name>W7EV74_BIPV3</name>
<organism evidence="2 3">
    <name type="scientific">Bipolaris victoriae (strain FI3)</name>
    <name type="common">Victoria blight of oats agent</name>
    <name type="synonym">Cochliobolus victoriae</name>
    <dbReference type="NCBI Taxonomy" id="930091"/>
    <lineage>
        <taxon>Eukaryota</taxon>
        <taxon>Fungi</taxon>
        <taxon>Dikarya</taxon>
        <taxon>Ascomycota</taxon>
        <taxon>Pezizomycotina</taxon>
        <taxon>Dothideomycetes</taxon>
        <taxon>Pleosporomycetidae</taxon>
        <taxon>Pleosporales</taxon>
        <taxon>Pleosporineae</taxon>
        <taxon>Pleosporaceae</taxon>
        <taxon>Bipolaris</taxon>
    </lineage>
</organism>
<dbReference type="HOGENOM" id="CLU_1510323_0_0_1"/>
<evidence type="ECO:0000313" key="2">
    <source>
        <dbReference type="EMBL" id="EUN27972.1"/>
    </source>
</evidence>
<dbReference type="RefSeq" id="XP_014557483.1">
    <property type="nucleotide sequence ID" value="XM_014701997.1"/>
</dbReference>
<dbReference type="AlphaFoldDB" id="W7EV74"/>
<evidence type="ECO:0000313" key="3">
    <source>
        <dbReference type="Proteomes" id="UP000054337"/>
    </source>
</evidence>
<reference evidence="2 3" key="1">
    <citation type="journal article" date="2013" name="PLoS Genet.">
        <title>Comparative genome structure, secondary metabolite, and effector coding capacity across Cochliobolus pathogens.</title>
        <authorList>
            <person name="Condon B.J."/>
            <person name="Leng Y."/>
            <person name="Wu D."/>
            <person name="Bushley K.E."/>
            <person name="Ohm R.A."/>
            <person name="Otillar R."/>
            <person name="Martin J."/>
            <person name="Schackwitz W."/>
            <person name="Grimwood J."/>
            <person name="MohdZainudin N."/>
            <person name="Xue C."/>
            <person name="Wang R."/>
            <person name="Manning V.A."/>
            <person name="Dhillon B."/>
            <person name="Tu Z.J."/>
            <person name="Steffenson B.J."/>
            <person name="Salamov A."/>
            <person name="Sun H."/>
            <person name="Lowry S."/>
            <person name="LaButti K."/>
            <person name="Han J."/>
            <person name="Copeland A."/>
            <person name="Lindquist E."/>
            <person name="Barry K."/>
            <person name="Schmutz J."/>
            <person name="Baker S.E."/>
            <person name="Ciuffetti L.M."/>
            <person name="Grigoriev I.V."/>
            <person name="Zhong S."/>
            <person name="Turgeon B.G."/>
        </authorList>
    </citation>
    <scope>NUCLEOTIDE SEQUENCE [LARGE SCALE GENOMIC DNA]</scope>
    <source>
        <strain evidence="2 3">FI3</strain>
    </source>
</reference>
<dbReference type="EMBL" id="KI968725">
    <property type="protein sequence ID" value="EUN27972.1"/>
    <property type="molecule type" value="Genomic_DNA"/>
</dbReference>
<sequence>MGTPLKSACTDLQHSAGSWTVRQMQVDVHGAAHARNSPVLMMYDDSDRNYRGFVNYLGLALIPFQSFSATPPSSRVHGSASVRAPSTGDTASVKHNNISDRCGAFLRRFFISLLLERLTAWGPRGFLASTTPEMHVHDSAQPGNRPSLHTSEVVEQAEAPVAIKALEHVQGPDAPSRL</sequence>
<gene>
    <name evidence="2" type="ORF">COCVIDRAFT_25906</name>
</gene>
<keyword evidence="3" id="KW-1185">Reference proteome</keyword>
<evidence type="ECO:0000256" key="1">
    <source>
        <dbReference type="SAM" id="MobiDB-lite"/>
    </source>
</evidence>